<feature type="chain" id="PRO_5002991355" description="DUF4595 domain-containing protein" evidence="1">
    <location>
        <begin position="18"/>
        <end position="411"/>
    </location>
</feature>
<evidence type="ECO:0000256" key="1">
    <source>
        <dbReference type="SAM" id="SignalP"/>
    </source>
</evidence>
<name>C8PJ11_9BACT</name>
<dbReference type="EMBL" id="ACYG01000027">
    <property type="protein sequence ID" value="EEV16916.1"/>
    <property type="molecule type" value="Genomic_DNA"/>
</dbReference>
<dbReference type="eggNOG" id="ENOG5031DAR">
    <property type="taxonomic scope" value="Bacteria"/>
</dbReference>
<dbReference type="Proteomes" id="UP000005709">
    <property type="component" value="Unassembled WGS sequence"/>
</dbReference>
<reference evidence="2 3" key="1">
    <citation type="submission" date="2009-07" db="EMBL/GenBank/DDBJ databases">
        <authorList>
            <person name="Madupu R."/>
            <person name="Sebastian Y."/>
            <person name="Durkin A.S."/>
            <person name="Torralba M."/>
            <person name="Methe B."/>
            <person name="Sutton G.G."/>
            <person name="Strausberg R.L."/>
            <person name="Nelson K.E."/>
        </authorList>
    </citation>
    <scope>NUCLEOTIDE SEQUENCE [LARGE SCALE GENOMIC DNA]</scope>
    <source>
        <strain evidence="2 3">RM3268</strain>
    </source>
</reference>
<evidence type="ECO:0000313" key="2">
    <source>
        <dbReference type="EMBL" id="EEV16916.1"/>
    </source>
</evidence>
<accession>C8PJ11</accession>
<keyword evidence="1" id="KW-0732">Signal</keyword>
<dbReference type="STRING" id="824.CGRAC_0942"/>
<gene>
    <name evidence="2" type="ORF">CAMGR0001_1210</name>
</gene>
<proteinExistence type="predicted"/>
<dbReference type="OrthoDB" id="9807095at2"/>
<dbReference type="RefSeq" id="WP_005871793.1">
    <property type="nucleotide sequence ID" value="NZ_ACYG01000027.1"/>
</dbReference>
<feature type="signal peptide" evidence="1">
    <location>
        <begin position="1"/>
        <end position="17"/>
    </location>
</feature>
<evidence type="ECO:0000313" key="3">
    <source>
        <dbReference type="Proteomes" id="UP000005709"/>
    </source>
</evidence>
<evidence type="ECO:0008006" key="4">
    <source>
        <dbReference type="Google" id="ProtNLM"/>
    </source>
</evidence>
<protein>
    <recommendedName>
        <fullName evidence="4">DUF4595 domain-containing protein</fullName>
    </recommendedName>
</protein>
<dbReference type="AlphaFoldDB" id="C8PJ11"/>
<sequence length="411" mass="46805">MKKLATILALLCAAAFAKEYEYMVQSMSYSSLGQRKESTHLSYDAAARKLEQVRDTNSSDGLGSSYKEISYFDEKGDMVKFEVFGLDLKSGKWKKIEDYTESVKDGITTRESNSIADDGTRNASKTVSSYDGNATEDVRYKLAKGKWQKESMNRSVKNAWDKEELTISFKWDGKSWQPKDKTEIFYDGSGEMSGYVTYEFANGAWQNSEREMLNGDRNGSYEQIRSTFQNGAWQNATMSKHELDAAKGEEIVTSFIWNDEKRAWDNMSKQTAIKKGADLNMTSYLWDEQLKDWVKSYSNGEIYDKSGERPLVQSHESNSSSGKYVYSYDKHGSNTAMDIYKLDASGKWVQTGRSEATYDTQIPADSVGYGAALMMFEMPSIYAITSFKEFKLKDGKSELITEQTWKYKKIK</sequence>
<dbReference type="Gene3D" id="2.40.128.720">
    <property type="match status" value="2"/>
</dbReference>
<organism evidence="2 3">
    <name type="scientific">Campylobacter gracilis RM3268</name>
    <dbReference type="NCBI Taxonomy" id="553220"/>
    <lineage>
        <taxon>Bacteria</taxon>
        <taxon>Pseudomonadati</taxon>
        <taxon>Campylobacterota</taxon>
        <taxon>Epsilonproteobacteria</taxon>
        <taxon>Campylobacterales</taxon>
        <taxon>Campylobacteraceae</taxon>
        <taxon>Campylobacter</taxon>
    </lineage>
</organism>
<comment type="caution">
    <text evidence="2">The sequence shown here is derived from an EMBL/GenBank/DDBJ whole genome shotgun (WGS) entry which is preliminary data.</text>
</comment>
<keyword evidence="3" id="KW-1185">Reference proteome</keyword>